<dbReference type="Proteomes" id="UP001249851">
    <property type="component" value="Unassembled WGS sequence"/>
</dbReference>
<protein>
    <recommendedName>
        <fullName evidence="2">Endonuclease/exonuclease/phosphatase domain-containing protein</fullName>
    </recommendedName>
</protein>
<dbReference type="InterPro" id="IPR036691">
    <property type="entry name" value="Endo/exonu/phosph_ase_sf"/>
</dbReference>
<dbReference type="InterPro" id="IPR005135">
    <property type="entry name" value="Endo/exonuclease/phosphatase"/>
</dbReference>
<accession>A0AAD9QWZ2</accession>
<reference evidence="3" key="2">
    <citation type="journal article" date="2023" name="Science">
        <title>Genomic signatures of disease resistance in endangered staghorn corals.</title>
        <authorList>
            <person name="Vollmer S.V."/>
            <person name="Selwyn J.D."/>
            <person name="Despard B.A."/>
            <person name="Roesel C.L."/>
        </authorList>
    </citation>
    <scope>NUCLEOTIDE SEQUENCE</scope>
    <source>
        <strain evidence="3">K2</strain>
    </source>
</reference>
<dbReference type="PANTHER" id="PTHR46670:SF3">
    <property type="entry name" value="ENDONUCLEASE_EXONUCLEASE_PHOSPHATASE DOMAIN-CONTAINING PROTEIN"/>
    <property type="match status" value="1"/>
</dbReference>
<dbReference type="EMBL" id="JARQWQ010000011">
    <property type="protein sequence ID" value="KAK2568581.1"/>
    <property type="molecule type" value="Genomic_DNA"/>
</dbReference>
<dbReference type="Gene3D" id="3.60.10.10">
    <property type="entry name" value="Endonuclease/exonuclease/phosphatase"/>
    <property type="match status" value="1"/>
</dbReference>
<feature type="compositionally biased region" description="Acidic residues" evidence="1">
    <location>
        <begin position="348"/>
        <end position="357"/>
    </location>
</feature>
<feature type="domain" description="Endonuclease/exonuclease/phosphatase" evidence="2">
    <location>
        <begin position="59"/>
        <end position="259"/>
    </location>
</feature>
<feature type="non-terminal residue" evidence="3">
    <location>
        <position position="1"/>
    </location>
</feature>
<sequence>MNVNEYCPGSSAPNVHTQLLECEKFSRGDSGDHDNCDIPVTISNKSTTLWHCRSIKNKIALICDCIINDKLDILVLTETWLCDNARDSAILDYYLPNYQFFHKPRAQRGGGVGVILRKGYDTHELVSNQYSSFEHLDLAISSGSTHLHLPSVYRPPPSKKNKLTVAKFMNDFSALLETIIISSGKLIITGDFNFHMDDVPLNQDASLFMDLLDYYGLVQHVSSSTHARGHLLDLIITKPDTFVGSHIDTSVSFTLPSDHALVTCSIAMPRPKPVRIQQHSLENCQAEISPATDTTFQIGYYAEGNKKFSISSEIQLAEAFSLVKNGKITLWVDPNKDVPRSNSSVQDDSGDGEEEGSYESCLSRLRGKRDLPEFKLRCWARMVVNGTHNSEDTPPNVPFFTGISKASKPSKTVTLVHNRRTTLNERCGYVVASSSSSRTSLRSLLDKHAPQRLRFITLRPHAPWFNDELRSAKQAERRFERKWKTSGLEIDKQIFKEQFDDYTSLINEAKKNYHINKLSSCGQHSLFREVDKLTYGRKPAVLPSSVCSKELAAAFSTYFKNKVIKLAKSCSTDASVELSVKLTVKSCSVLGPLLFSLYTSEIEDLFIAYSMDAMIYADDTQFYIALKDTNRSESLQRLQHCIDDIRSWSTLNKLVLNDGKTEIIHIISSFARQAPTLPLAICCGSSTIIPRPEAQTLGLTIDNNLLLKLH</sequence>
<feature type="region of interest" description="Disordered" evidence="1">
    <location>
        <begin position="335"/>
        <end position="361"/>
    </location>
</feature>
<dbReference type="PANTHER" id="PTHR46670">
    <property type="entry name" value="ENDO/EXONUCLEASE/PHOSPHATASE DOMAIN-CONTAINING PROTEIN"/>
    <property type="match status" value="1"/>
</dbReference>
<evidence type="ECO:0000256" key="1">
    <source>
        <dbReference type="SAM" id="MobiDB-lite"/>
    </source>
</evidence>
<dbReference type="GO" id="GO:0003824">
    <property type="term" value="F:catalytic activity"/>
    <property type="evidence" value="ECO:0007669"/>
    <property type="project" value="InterPro"/>
</dbReference>
<proteinExistence type="predicted"/>
<organism evidence="3 4">
    <name type="scientific">Acropora cervicornis</name>
    <name type="common">Staghorn coral</name>
    <dbReference type="NCBI Taxonomy" id="6130"/>
    <lineage>
        <taxon>Eukaryota</taxon>
        <taxon>Metazoa</taxon>
        <taxon>Cnidaria</taxon>
        <taxon>Anthozoa</taxon>
        <taxon>Hexacorallia</taxon>
        <taxon>Scleractinia</taxon>
        <taxon>Astrocoeniina</taxon>
        <taxon>Acroporidae</taxon>
        <taxon>Acropora</taxon>
    </lineage>
</organism>
<evidence type="ECO:0000313" key="3">
    <source>
        <dbReference type="EMBL" id="KAK2568581.1"/>
    </source>
</evidence>
<evidence type="ECO:0000259" key="2">
    <source>
        <dbReference type="Pfam" id="PF03372"/>
    </source>
</evidence>
<dbReference type="AlphaFoldDB" id="A0AAD9QWZ2"/>
<dbReference type="SUPFAM" id="SSF56219">
    <property type="entry name" value="DNase I-like"/>
    <property type="match status" value="1"/>
</dbReference>
<evidence type="ECO:0000313" key="4">
    <source>
        <dbReference type="Proteomes" id="UP001249851"/>
    </source>
</evidence>
<dbReference type="Pfam" id="PF03372">
    <property type="entry name" value="Exo_endo_phos"/>
    <property type="match status" value="1"/>
</dbReference>
<keyword evidence="4" id="KW-1185">Reference proteome</keyword>
<name>A0AAD9QWZ2_ACRCE</name>
<comment type="caution">
    <text evidence="3">The sequence shown here is derived from an EMBL/GenBank/DDBJ whole genome shotgun (WGS) entry which is preliminary data.</text>
</comment>
<reference evidence="3" key="1">
    <citation type="journal article" date="2023" name="G3 (Bethesda)">
        <title>Whole genome assembly and annotation of the endangered Caribbean coral Acropora cervicornis.</title>
        <authorList>
            <person name="Selwyn J.D."/>
            <person name="Vollmer S.V."/>
        </authorList>
    </citation>
    <scope>NUCLEOTIDE SEQUENCE</scope>
    <source>
        <strain evidence="3">K2</strain>
    </source>
</reference>
<gene>
    <name evidence="3" type="ORF">P5673_006515</name>
</gene>